<dbReference type="Pfam" id="PF00072">
    <property type="entry name" value="Response_reg"/>
    <property type="match status" value="1"/>
</dbReference>
<dbReference type="PANTHER" id="PTHR48111">
    <property type="entry name" value="REGULATOR OF RPOS"/>
    <property type="match status" value="1"/>
</dbReference>
<dbReference type="InterPro" id="IPR016032">
    <property type="entry name" value="Sig_transdc_resp-reg_C-effctor"/>
</dbReference>
<evidence type="ECO:0000256" key="5">
    <source>
        <dbReference type="PROSITE-ProRule" id="PRU01091"/>
    </source>
</evidence>
<dbReference type="Gene3D" id="3.40.50.2300">
    <property type="match status" value="1"/>
</dbReference>
<dbReference type="InterPro" id="IPR001867">
    <property type="entry name" value="OmpR/PhoB-type_DNA-bd"/>
</dbReference>
<dbReference type="SMART" id="SM00862">
    <property type="entry name" value="Trans_reg_C"/>
    <property type="match status" value="1"/>
</dbReference>
<evidence type="ECO:0000313" key="8">
    <source>
        <dbReference type="EMBL" id="MBO8484022.1"/>
    </source>
</evidence>
<dbReference type="Proteomes" id="UP000725002">
    <property type="component" value="Unassembled WGS sequence"/>
</dbReference>
<dbReference type="PROSITE" id="PS50110">
    <property type="entry name" value="RESPONSE_REGULATORY"/>
    <property type="match status" value="1"/>
</dbReference>
<gene>
    <name evidence="8" type="ORF">IAB75_07920</name>
</gene>
<dbReference type="InterPro" id="IPR001789">
    <property type="entry name" value="Sig_transdc_resp-reg_receiver"/>
</dbReference>
<evidence type="ECO:0000256" key="4">
    <source>
        <dbReference type="PROSITE-ProRule" id="PRU00169"/>
    </source>
</evidence>
<comment type="caution">
    <text evidence="8">The sequence shown here is derived from an EMBL/GenBank/DDBJ whole genome shotgun (WGS) entry which is preliminary data.</text>
</comment>
<evidence type="ECO:0000313" key="9">
    <source>
        <dbReference type="Proteomes" id="UP000725002"/>
    </source>
</evidence>
<evidence type="ECO:0000256" key="2">
    <source>
        <dbReference type="ARBA" id="ARBA00023012"/>
    </source>
</evidence>
<accession>A0A940DSP3</accession>
<sequence length="229" mass="25554">MERISVLLVEDEPTLAMIIKDALEAENFTVSIASDGVSGLEMFLRSDPDIIVSDVMMPKMSGLEMVQKIRQTGAFIPVLFLTARTSADDVVEGFEAGGNDYLKKPFGMKELVVRMMALLGRIGVQGKAIPAEYTVGKYMFTPARRLLTYLPDGESEELPNRESEILKRLCANGNQTVPAKEILLDLWGDDDFFSTRSFQVLISRLRHRLSKDPGISIMNIRGEGYRLIC</sequence>
<dbReference type="Pfam" id="PF00486">
    <property type="entry name" value="Trans_reg_C"/>
    <property type="match status" value="1"/>
</dbReference>
<feature type="modified residue" description="4-aspartylphosphate" evidence="4">
    <location>
        <position position="54"/>
    </location>
</feature>
<dbReference type="CDD" id="cd00383">
    <property type="entry name" value="trans_reg_C"/>
    <property type="match status" value="1"/>
</dbReference>
<dbReference type="InterPro" id="IPR039420">
    <property type="entry name" value="WalR-like"/>
</dbReference>
<feature type="domain" description="Response regulatory" evidence="6">
    <location>
        <begin position="5"/>
        <end position="119"/>
    </location>
</feature>
<keyword evidence="2" id="KW-0902">Two-component regulatory system</keyword>
<feature type="domain" description="OmpR/PhoB-type" evidence="7">
    <location>
        <begin position="130"/>
        <end position="229"/>
    </location>
</feature>
<evidence type="ECO:0000259" key="6">
    <source>
        <dbReference type="PROSITE" id="PS50110"/>
    </source>
</evidence>
<dbReference type="Gene3D" id="1.10.10.10">
    <property type="entry name" value="Winged helix-like DNA-binding domain superfamily/Winged helix DNA-binding domain"/>
    <property type="match status" value="1"/>
</dbReference>
<protein>
    <submittedName>
        <fullName evidence="8">Response regulator transcription factor</fullName>
    </submittedName>
</protein>
<evidence type="ECO:0000256" key="3">
    <source>
        <dbReference type="ARBA" id="ARBA00023125"/>
    </source>
</evidence>
<reference evidence="8" key="1">
    <citation type="submission" date="2020-10" db="EMBL/GenBank/DDBJ databases">
        <authorList>
            <person name="Gilroy R."/>
        </authorList>
    </citation>
    <scope>NUCLEOTIDE SEQUENCE</scope>
    <source>
        <strain evidence="8">G3-8215</strain>
    </source>
</reference>
<keyword evidence="3 5" id="KW-0238">DNA-binding</keyword>
<evidence type="ECO:0000256" key="1">
    <source>
        <dbReference type="ARBA" id="ARBA00022553"/>
    </source>
</evidence>
<dbReference type="SUPFAM" id="SSF52172">
    <property type="entry name" value="CheY-like"/>
    <property type="match status" value="1"/>
</dbReference>
<dbReference type="Gene3D" id="6.10.250.690">
    <property type="match status" value="1"/>
</dbReference>
<evidence type="ECO:0000259" key="7">
    <source>
        <dbReference type="PROSITE" id="PS51755"/>
    </source>
</evidence>
<feature type="DNA-binding region" description="OmpR/PhoB-type" evidence="5">
    <location>
        <begin position="130"/>
        <end position="229"/>
    </location>
</feature>
<dbReference type="EMBL" id="JADILV010000053">
    <property type="protein sequence ID" value="MBO8484022.1"/>
    <property type="molecule type" value="Genomic_DNA"/>
</dbReference>
<dbReference type="SUPFAM" id="SSF46894">
    <property type="entry name" value="C-terminal effector domain of the bipartite response regulators"/>
    <property type="match status" value="1"/>
</dbReference>
<dbReference type="AlphaFoldDB" id="A0A940DSP3"/>
<keyword evidence="1 4" id="KW-0597">Phosphoprotein</keyword>
<dbReference type="GO" id="GO:0032993">
    <property type="term" value="C:protein-DNA complex"/>
    <property type="evidence" value="ECO:0007669"/>
    <property type="project" value="TreeGrafter"/>
</dbReference>
<organism evidence="8 9">
    <name type="scientific">Candidatus Cryptobacteroides avicola</name>
    <dbReference type="NCBI Taxonomy" id="2840757"/>
    <lineage>
        <taxon>Bacteria</taxon>
        <taxon>Pseudomonadati</taxon>
        <taxon>Bacteroidota</taxon>
        <taxon>Bacteroidia</taxon>
        <taxon>Bacteroidales</taxon>
        <taxon>Candidatus Cryptobacteroides</taxon>
    </lineage>
</organism>
<name>A0A940DSP3_9BACT</name>
<dbReference type="GO" id="GO:0000976">
    <property type="term" value="F:transcription cis-regulatory region binding"/>
    <property type="evidence" value="ECO:0007669"/>
    <property type="project" value="TreeGrafter"/>
</dbReference>
<dbReference type="CDD" id="cd17574">
    <property type="entry name" value="REC_OmpR"/>
    <property type="match status" value="1"/>
</dbReference>
<dbReference type="PANTHER" id="PTHR48111:SF40">
    <property type="entry name" value="PHOSPHATE REGULON TRANSCRIPTIONAL REGULATORY PROTEIN PHOB"/>
    <property type="match status" value="1"/>
</dbReference>
<proteinExistence type="predicted"/>
<dbReference type="InterPro" id="IPR036388">
    <property type="entry name" value="WH-like_DNA-bd_sf"/>
</dbReference>
<dbReference type="PROSITE" id="PS51755">
    <property type="entry name" value="OMPR_PHOB"/>
    <property type="match status" value="1"/>
</dbReference>
<reference evidence="8" key="2">
    <citation type="journal article" date="2021" name="PeerJ">
        <title>Extensive microbial diversity within the chicken gut microbiome revealed by metagenomics and culture.</title>
        <authorList>
            <person name="Gilroy R."/>
            <person name="Ravi A."/>
            <person name="Getino M."/>
            <person name="Pursley I."/>
            <person name="Horton D.L."/>
            <person name="Alikhan N.F."/>
            <person name="Baker D."/>
            <person name="Gharbi K."/>
            <person name="Hall N."/>
            <person name="Watson M."/>
            <person name="Adriaenssens E.M."/>
            <person name="Foster-Nyarko E."/>
            <person name="Jarju S."/>
            <person name="Secka A."/>
            <person name="Antonio M."/>
            <person name="Oren A."/>
            <person name="Chaudhuri R.R."/>
            <person name="La Ragione R."/>
            <person name="Hildebrand F."/>
            <person name="Pallen M.J."/>
        </authorList>
    </citation>
    <scope>NUCLEOTIDE SEQUENCE</scope>
    <source>
        <strain evidence="8">G3-8215</strain>
    </source>
</reference>
<dbReference type="GO" id="GO:0005829">
    <property type="term" value="C:cytosol"/>
    <property type="evidence" value="ECO:0007669"/>
    <property type="project" value="TreeGrafter"/>
</dbReference>
<dbReference type="GO" id="GO:0000156">
    <property type="term" value="F:phosphorelay response regulator activity"/>
    <property type="evidence" value="ECO:0007669"/>
    <property type="project" value="TreeGrafter"/>
</dbReference>
<dbReference type="GO" id="GO:0006355">
    <property type="term" value="P:regulation of DNA-templated transcription"/>
    <property type="evidence" value="ECO:0007669"/>
    <property type="project" value="InterPro"/>
</dbReference>
<dbReference type="SMART" id="SM00448">
    <property type="entry name" value="REC"/>
    <property type="match status" value="1"/>
</dbReference>
<dbReference type="InterPro" id="IPR011006">
    <property type="entry name" value="CheY-like_superfamily"/>
</dbReference>